<protein>
    <submittedName>
        <fullName evidence="2">Uncharacterized protein</fullName>
    </submittedName>
</protein>
<reference evidence="2" key="1">
    <citation type="submission" date="2020-04" db="EMBL/GenBank/DDBJ databases">
        <authorList>
            <person name="Chiriac C."/>
            <person name="Salcher M."/>
            <person name="Ghai R."/>
            <person name="Kavagutti S V."/>
        </authorList>
    </citation>
    <scope>NUCLEOTIDE SEQUENCE</scope>
</reference>
<proteinExistence type="predicted"/>
<organism evidence="2">
    <name type="scientific">uncultured Caudovirales phage</name>
    <dbReference type="NCBI Taxonomy" id="2100421"/>
    <lineage>
        <taxon>Viruses</taxon>
        <taxon>Duplodnaviria</taxon>
        <taxon>Heunggongvirae</taxon>
        <taxon>Uroviricota</taxon>
        <taxon>Caudoviricetes</taxon>
        <taxon>Peduoviridae</taxon>
        <taxon>Maltschvirus</taxon>
        <taxon>Maltschvirus maltsch</taxon>
    </lineage>
</organism>
<feature type="region of interest" description="Disordered" evidence="1">
    <location>
        <begin position="1"/>
        <end position="70"/>
    </location>
</feature>
<gene>
    <name evidence="2" type="ORF">UFOVP555_24</name>
</gene>
<dbReference type="EMBL" id="LR796526">
    <property type="protein sequence ID" value="CAB4149735.1"/>
    <property type="molecule type" value="Genomic_DNA"/>
</dbReference>
<sequence length="70" mass="6813">MCSSKPKAPKVETPPPPQAAQAAINVDPKRRNNTGVNNTGAFASAPGGTLLTGPGGAGAVTTGKSTLLGN</sequence>
<evidence type="ECO:0000313" key="2">
    <source>
        <dbReference type="EMBL" id="CAB4149735.1"/>
    </source>
</evidence>
<name>A0A6J5MRD5_9CAUD</name>
<accession>A0A6J5MRD5</accession>
<evidence type="ECO:0000256" key="1">
    <source>
        <dbReference type="SAM" id="MobiDB-lite"/>
    </source>
</evidence>